<accession>A0A8J6AK96</accession>
<dbReference type="EMBL" id="JAGFMF010011779">
    <property type="protein sequence ID" value="KAG8513034.1"/>
    <property type="molecule type" value="Genomic_DNA"/>
</dbReference>
<name>A0A8J6AK96_GALPY</name>
<evidence type="ECO:0000313" key="3">
    <source>
        <dbReference type="Proteomes" id="UP000700334"/>
    </source>
</evidence>
<feature type="compositionally biased region" description="Polar residues" evidence="1">
    <location>
        <begin position="21"/>
        <end position="31"/>
    </location>
</feature>
<evidence type="ECO:0000256" key="1">
    <source>
        <dbReference type="SAM" id="MobiDB-lite"/>
    </source>
</evidence>
<reference evidence="2" key="1">
    <citation type="journal article" date="2021" name="Evol. Appl.">
        <title>The genome of the Pyrenean desman and the effects of bottlenecks and inbreeding on the genomic landscape of an endangered species.</title>
        <authorList>
            <person name="Escoda L."/>
            <person name="Castresana J."/>
        </authorList>
    </citation>
    <scope>NUCLEOTIDE SEQUENCE</scope>
    <source>
        <strain evidence="2">IBE-C5619</strain>
    </source>
</reference>
<dbReference type="AlphaFoldDB" id="A0A8J6AK96"/>
<feature type="region of interest" description="Disordered" evidence="1">
    <location>
        <begin position="1"/>
        <end position="45"/>
    </location>
</feature>
<evidence type="ECO:0000313" key="2">
    <source>
        <dbReference type="EMBL" id="KAG8513034.1"/>
    </source>
</evidence>
<proteinExistence type="predicted"/>
<organism evidence="2 3">
    <name type="scientific">Galemys pyrenaicus</name>
    <name type="common">Iberian desman</name>
    <name type="synonym">Pyrenean desman</name>
    <dbReference type="NCBI Taxonomy" id="202257"/>
    <lineage>
        <taxon>Eukaryota</taxon>
        <taxon>Metazoa</taxon>
        <taxon>Chordata</taxon>
        <taxon>Craniata</taxon>
        <taxon>Vertebrata</taxon>
        <taxon>Euteleostomi</taxon>
        <taxon>Mammalia</taxon>
        <taxon>Eutheria</taxon>
        <taxon>Laurasiatheria</taxon>
        <taxon>Eulipotyphla</taxon>
        <taxon>Talpidae</taxon>
        <taxon>Galemys</taxon>
    </lineage>
</organism>
<comment type="caution">
    <text evidence="2">The sequence shown here is derived from an EMBL/GenBank/DDBJ whole genome shotgun (WGS) entry which is preliminary data.</text>
</comment>
<dbReference type="OrthoDB" id="75807at2759"/>
<sequence length="72" mass="7921">MGKSNEVGLSPENKREVQKKPTVTSMETNKISKAKLLTGGEKLKSSRDNCMERLKSEADPGDNNQEVSSLQL</sequence>
<gene>
    <name evidence="2" type="ORF">J0S82_011396</name>
</gene>
<keyword evidence="3" id="KW-1185">Reference proteome</keyword>
<protein>
    <submittedName>
        <fullName evidence="2">Uncharacterized protein</fullName>
    </submittedName>
</protein>
<dbReference type="Proteomes" id="UP000700334">
    <property type="component" value="Unassembled WGS sequence"/>
</dbReference>